<dbReference type="AlphaFoldDB" id="A0A255D785"/>
<dbReference type="Proteomes" id="UP000216063">
    <property type="component" value="Unassembled WGS sequence"/>
</dbReference>
<accession>A0A255D785</accession>
<comment type="caution">
    <text evidence="2">The sequence shown here is derived from an EMBL/GenBank/DDBJ whole genome shotgun (WGS) entry which is preliminary data.</text>
</comment>
<evidence type="ECO:0000256" key="1">
    <source>
        <dbReference type="SAM" id="MobiDB-lite"/>
    </source>
</evidence>
<feature type="compositionally biased region" description="Polar residues" evidence="1">
    <location>
        <begin position="70"/>
        <end position="85"/>
    </location>
</feature>
<feature type="region of interest" description="Disordered" evidence="1">
    <location>
        <begin position="64"/>
        <end position="85"/>
    </location>
</feature>
<name>A0A255D785_9MYCO</name>
<reference evidence="2 3" key="1">
    <citation type="submission" date="2017-07" db="EMBL/GenBank/DDBJ databases">
        <title>The new phylogeny of genus Mycobacterium.</title>
        <authorList>
            <person name="Tortoli E."/>
            <person name="Trovato A."/>
            <person name="Cirillo D.M."/>
        </authorList>
    </citation>
    <scope>NUCLEOTIDE SEQUENCE [LARGE SCALE GENOMIC DNA]</scope>
    <source>
        <strain evidence="2 3">ATCC 33027</strain>
    </source>
</reference>
<protein>
    <submittedName>
        <fullName evidence="2">Uncharacterized protein</fullName>
    </submittedName>
</protein>
<organism evidence="2 3">
    <name type="scientific">Mycolicibacterium sphagni</name>
    <dbReference type="NCBI Taxonomy" id="1786"/>
    <lineage>
        <taxon>Bacteria</taxon>
        <taxon>Bacillati</taxon>
        <taxon>Actinomycetota</taxon>
        <taxon>Actinomycetes</taxon>
        <taxon>Mycobacteriales</taxon>
        <taxon>Mycobacteriaceae</taxon>
        <taxon>Mycolicibacterium</taxon>
    </lineage>
</organism>
<proteinExistence type="predicted"/>
<dbReference type="EMBL" id="NOZR01000034">
    <property type="protein sequence ID" value="OYN74920.1"/>
    <property type="molecule type" value="Genomic_DNA"/>
</dbReference>
<evidence type="ECO:0000313" key="3">
    <source>
        <dbReference type="Proteomes" id="UP000216063"/>
    </source>
</evidence>
<dbReference type="RefSeq" id="WP_094484190.1">
    <property type="nucleotide sequence ID" value="NZ_NOZR01000034.1"/>
</dbReference>
<gene>
    <name evidence="2" type="ORF">CG716_26850</name>
</gene>
<sequence length="85" mass="8432">MTIGVDVVLVLVLLLTVFGPDPATTIGVGASEVSVEPDFEGDPVVCDVAPSGITIGFGLDFSSSLPPPNGDSNCGGQSTEVGGQL</sequence>
<evidence type="ECO:0000313" key="2">
    <source>
        <dbReference type="EMBL" id="OYN74920.1"/>
    </source>
</evidence>
<keyword evidence="3" id="KW-1185">Reference proteome</keyword>